<dbReference type="EMBL" id="JRKI01000003">
    <property type="protein sequence ID" value="KIZ19205.1"/>
    <property type="molecule type" value="Genomic_DNA"/>
</dbReference>
<dbReference type="AlphaFoldDB" id="A0A0D7CTP3"/>
<dbReference type="PATRIC" id="fig|1240678.4.peg.274"/>
<comment type="caution">
    <text evidence="1">The sequence shown here is derived from an EMBL/GenBank/DDBJ whole genome shotgun (WGS) entry which is preliminary data.</text>
</comment>
<proteinExistence type="predicted"/>
<keyword evidence="2" id="KW-1185">Reference proteome</keyword>
<name>A0A0D7CTP3_9ACTN</name>
<gene>
    <name evidence="1" type="ORF">SNA_01260</name>
</gene>
<organism evidence="1 2">
    <name type="scientific">Streptomyces natalensis ATCC 27448</name>
    <dbReference type="NCBI Taxonomy" id="1240678"/>
    <lineage>
        <taxon>Bacteria</taxon>
        <taxon>Bacillati</taxon>
        <taxon>Actinomycetota</taxon>
        <taxon>Actinomycetes</taxon>
        <taxon>Kitasatosporales</taxon>
        <taxon>Streptomycetaceae</taxon>
        <taxon>Streptomyces</taxon>
    </lineage>
</organism>
<reference evidence="1 2" key="1">
    <citation type="submission" date="2014-09" db="EMBL/GenBank/DDBJ databases">
        <title>Draft genome sequence of Streptomyces natalensis ATCC 27448, producer of the antifungal pimaricin.</title>
        <authorList>
            <person name="Mendes M.V."/>
            <person name="Beites T."/>
            <person name="Pires S."/>
            <person name="Santos C.L."/>
            <person name="Moradas-Ferreira P."/>
        </authorList>
    </citation>
    <scope>NUCLEOTIDE SEQUENCE [LARGE SCALE GENOMIC DNA]</scope>
    <source>
        <strain evidence="1 2">ATCC 27448</strain>
    </source>
</reference>
<protein>
    <submittedName>
        <fullName evidence="1">Uncharacterized protein</fullName>
    </submittedName>
</protein>
<evidence type="ECO:0000313" key="1">
    <source>
        <dbReference type="EMBL" id="KIZ19205.1"/>
    </source>
</evidence>
<accession>A0A0D7CTP3</accession>
<evidence type="ECO:0000313" key="2">
    <source>
        <dbReference type="Proteomes" id="UP000032458"/>
    </source>
</evidence>
<dbReference type="RefSeq" id="WP_030068309.1">
    <property type="nucleotide sequence ID" value="NZ_JRKI01000003.1"/>
</dbReference>
<dbReference type="Proteomes" id="UP000032458">
    <property type="component" value="Unassembled WGS sequence"/>
</dbReference>
<sequence>MFSSGKAQQEPVVVVRDSREVLARLRQALESADPAERSGMERALEIAEATAALADEQVRRAWVRGILEAAGANVERDLEAAVKSLRQAVPSLSLTAAYQLVKDVADHAA</sequence>